<dbReference type="PANTHER" id="PTHR48075">
    <property type="entry name" value="3-HYDROXYACYL-COA DEHYDROGENASE FAMILY PROTEIN"/>
    <property type="match status" value="1"/>
</dbReference>
<evidence type="ECO:0000259" key="7">
    <source>
        <dbReference type="Pfam" id="PF00725"/>
    </source>
</evidence>
<evidence type="ECO:0000256" key="1">
    <source>
        <dbReference type="ARBA" id="ARBA00005086"/>
    </source>
</evidence>
<evidence type="ECO:0000256" key="4">
    <source>
        <dbReference type="ARBA" id="ARBA00067747"/>
    </source>
</evidence>
<sequence length="299" mass="32557">MLTYGYKFKKGEIIVAIKKMGVLGAGTMGAGIAQVGAQSGLQVVLVDIEQKYVDKALAGMMKNWEKSVTKGKITDQDKASYLQNIKLSTNNNDFKDCDLVIEVVVENLDVKKKVFKELNEICAPNTVIASNTSGFSITEIGAASGRPDRVVGMHFFNPVPVMKLVELIPGVETSQETVELAIEACKIIGKTAIKANEAPGFIVNRILVPYLNDAAHTYQEGVASVEEIDEAMKLGANMPIGPLALCDLIGIDVLLMVIEYFYKEFGDPKFRPSQALKQKVRAGHLGVKTGRGFYDYSKS</sequence>
<dbReference type="Gene3D" id="3.40.50.720">
    <property type="entry name" value="NAD(P)-binding Rossmann-like Domain"/>
    <property type="match status" value="1"/>
</dbReference>
<accession>A4J5Q9</accession>
<dbReference type="AlphaFoldDB" id="A4J5Q9"/>
<dbReference type="InterPro" id="IPR036291">
    <property type="entry name" value="NAD(P)-bd_dom_sf"/>
</dbReference>
<feature type="binding site" evidence="6">
    <location>
        <position position="111"/>
    </location>
    <ligand>
        <name>NAD(+)</name>
        <dbReference type="ChEBI" id="CHEBI:57540"/>
    </ligand>
</feature>
<keyword evidence="10" id="KW-1185">Reference proteome</keyword>
<proteinExistence type="inferred from homology"/>
<feature type="binding site" evidence="6">
    <location>
        <position position="47"/>
    </location>
    <ligand>
        <name>NAD(+)</name>
        <dbReference type="ChEBI" id="CHEBI:57540"/>
    </ligand>
</feature>
<dbReference type="PIRSF" id="PIRSF000105">
    <property type="entry name" value="HCDH"/>
    <property type="match status" value="1"/>
</dbReference>
<dbReference type="GO" id="GO:0006635">
    <property type="term" value="P:fatty acid beta-oxidation"/>
    <property type="evidence" value="ECO:0007669"/>
    <property type="project" value="TreeGrafter"/>
</dbReference>
<dbReference type="InterPro" id="IPR006108">
    <property type="entry name" value="3HC_DH_C"/>
</dbReference>
<gene>
    <name evidence="9" type="ordered locus">Dred_1890</name>
</gene>
<keyword evidence="6" id="KW-0520">NAD</keyword>
<keyword evidence="3 9" id="KW-0560">Oxidoreductase</keyword>
<dbReference type="PROSITE" id="PS00067">
    <property type="entry name" value="3HCDH"/>
    <property type="match status" value="1"/>
</dbReference>
<comment type="similarity">
    <text evidence="2">Belongs to the 3-hydroxyacyl-CoA dehydrogenase family.</text>
</comment>
<feature type="domain" description="3-hydroxyacyl-CoA dehydrogenase NAD binding" evidence="8">
    <location>
        <begin position="20"/>
        <end position="197"/>
    </location>
</feature>
<dbReference type="Pfam" id="PF02737">
    <property type="entry name" value="3HCDH_N"/>
    <property type="match status" value="1"/>
</dbReference>
<dbReference type="InterPro" id="IPR013328">
    <property type="entry name" value="6PGD_dom2"/>
</dbReference>
<evidence type="ECO:0000256" key="3">
    <source>
        <dbReference type="ARBA" id="ARBA00023002"/>
    </source>
</evidence>
<comment type="pathway">
    <text evidence="1">Lipid metabolism; butanoate metabolism.</text>
</comment>
<evidence type="ECO:0000259" key="8">
    <source>
        <dbReference type="Pfam" id="PF02737"/>
    </source>
</evidence>
<organism evidence="9 10">
    <name type="scientific">Desulforamulus reducens (strain ATCC BAA-1160 / DSM 100696 / MI-1)</name>
    <name type="common">Desulfotomaculum reducens</name>
    <dbReference type="NCBI Taxonomy" id="349161"/>
    <lineage>
        <taxon>Bacteria</taxon>
        <taxon>Bacillati</taxon>
        <taxon>Bacillota</taxon>
        <taxon>Clostridia</taxon>
        <taxon>Eubacteriales</taxon>
        <taxon>Peptococcaceae</taxon>
        <taxon>Desulforamulus</taxon>
    </lineage>
</organism>
<feature type="site" description="Important for catalytic activity" evidence="5">
    <location>
        <position position="154"/>
    </location>
</feature>
<dbReference type="HOGENOM" id="CLU_009834_2_0_9"/>
<dbReference type="KEGG" id="drm:Dred_1890"/>
<dbReference type="EMBL" id="CP000612">
    <property type="protein sequence ID" value="ABO50412.1"/>
    <property type="molecule type" value="Genomic_DNA"/>
</dbReference>
<dbReference type="UniPathway" id="UPA00863"/>
<feature type="binding site" evidence="6">
    <location>
        <position position="288"/>
    </location>
    <ligand>
        <name>NAD(+)</name>
        <dbReference type="ChEBI" id="CHEBI:57540"/>
    </ligand>
</feature>
<dbReference type="eggNOG" id="COG1250">
    <property type="taxonomic scope" value="Bacteria"/>
</dbReference>
<evidence type="ECO:0000256" key="2">
    <source>
        <dbReference type="ARBA" id="ARBA00009463"/>
    </source>
</evidence>
<dbReference type="STRING" id="349161.Dred_1890"/>
<feature type="domain" description="3-hydroxyacyl-CoA dehydrogenase C-terminal" evidence="7">
    <location>
        <begin position="200"/>
        <end position="296"/>
    </location>
</feature>
<feature type="binding site" evidence="6">
    <location>
        <position position="157"/>
    </location>
    <ligand>
        <name>NAD(+)</name>
        <dbReference type="ChEBI" id="CHEBI:57540"/>
    </ligand>
</feature>
<dbReference type="GO" id="GO:0070403">
    <property type="term" value="F:NAD+ binding"/>
    <property type="evidence" value="ECO:0007669"/>
    <property type="project" value="InterPro"/>
</dbReference>
<dbReference type="InterPro" id="IPR006180">
    <property type="entry name" value="3-OHacyl-CoA_DH_CS"/>
</dbReference>
<dbReference type="FunFam" id="3.40.50.720:FF:000009">
    <property type="entry name" value="Fatty oxidation complex, alpha subunit"/>
    <property type="match status" value="1"/>
</dbReference>
<evidence type="ECO:0000313" key="9">
    <source>
        <dbReference type="EMBL" id="ABO50412.1"/>
    </source>
</evidence>
<dbReference type="Pfam" id="PF00725">
    <property type="entry name" value="3HCDH"/>
    <property type="match status" value="1"/>
</dbReference>
<evidence type="ECO:0000256" key="5">
    <source>
        <dbReference type="PIRSR" id="PIRSR000105-1"/>
    </source>
</evidence>
<dbReference type="PANTHER" id="PTHR48075:SF5">
    <property type="entry name" value="3-HYDROXYBUTYRYL-COA DEHYDROGENASE"/>
    <property type="match status" value="1"/>
</dbReference>
<dbReference type="InterPro" id="IPR008927">
    <property type="entry name" value="6-PGluconate_DH-like_C_sf"/>
</dbReference>
<protein>
    <recommendedName>
        <fullName evidence="4">3-hydroxybutyryl-CoA dehydrogenase</fullName>
    </recommendedName>
</protein>
<dbReference type="InterPro" id="IPR022694">
    <property type="entry name" value="3-OHacyl-CoA_DH"/>
</dbReference>
<feature type="binding site" evidence="6">
    <location>
        <begin position="24"/>
        <end position="29"/>
    </location>
    <ligand>
        <name>NAD(+)</name>
        <dbReference type="ChEBI" id="CHEBI:57540"/>
    </ligand>
</feature>
<dbReference type="GO" id="GO:0008691">
    <property type="term" value="F:3-hydroxybutyryl-CoA dehydrogenase activity"/>
    <property type="evidence" value="ECO:0007669"/>
    <property type="project" value="TreeGrafter"/>
</dbReference>
<dbReference type="SUPFAM" id="SSF48179">
    <property type="entry name" value="6-phosphogluconate dehydrogenase C-terminal domain-like"/>
    <property type="match status" value="1"/>
</dbReference>
<dbReference type="GO" id="GO:0019605">
    <property type="term" value="P:butyrate metabolic process"/>
    <property type="evidence" value="ECO:0007669"/>
    <property type="project" value="UniProtKB-UniPathway"/>
</dbReference>
<reference evidence="9 10" key="1">
    <citation type="submission" date="2007-03" db="EMBL/GenBank/DDBJ databases">
        <title>Complete sequence of Desulfotomaculum reducens MI-1.</title>
        <authorList>
            <consortium name="US DOE Joint Genome Institute"/>
            <person name="Copeland A."/>
            <person name="Lucas S."/>
            <person name="Lapidus A."/>
            <person name="Barry K."/>
            <person name="Detter J.C."/>
            <person name="Glavina del Rio T."/>
            <person name="Hammon N."/>
            <person name="Israni S."/>
            <person name="Dalin E."/>
            <person name="Tice H."/>
            <person name="Pitluck S."/>
            <person name="Sims D."/>
            <person name="Brettin T."/>
            <person name="Bruce D."/>
            <person name="Han C."/>
            <person name="Tapia R."/>
            <person name="Schmutz J."/>
            <person name="Larimer F."/>
            <person name="Land M."/>
            <person name="Hauser L."/>
            <person name="Kyrpides N."/>
            <person name="Kim E."/>
            <person name="Tebo B.M."/>
            <person name="Richardson P."/>
        </authorList>
    </citation>
    <scope>NUCLEOTIDE SEQUENCE [LARGE SCALE GENOMIC DNA]</scope>
    <source>
        <strain evidence="9 10">MI-1</strain>
    </source>
</reference>
<evidence type="ECO:0000313" key="10">
    <source>
        <dbReference type="Proteomes" id="UP000001556"/>
    </source>
</evidence>
<dbReference type="SUPFAM" id="SSF51735">
    <property type="entry name" value="NAD(P)-binding Rossmann-fold domains"/>
    <property type="match status" value="1"/>
</dbReference>
<feature type="binding site" evidence="6">
    <location>
        <position position="133"/>
    </location>
    <ligand>
        <name>NAD(+)</name>
        <dbReference type="ChEBI" id="CHEBI:57540"/>
    </ligand>
</feature>
<feature type="binding site" evidence="6">
    <location>
        <position position="106"/>
    </location>
    <ligand>
        <name>NAD(+)</name>
        <dbReference type="ChEBI" id="CHEBI:57540"/>
    </ligand>
</feature>
<dbReference type="Gene3D" id="1.10.1040.10">
    <property type="entry name" value="N-(1-d-carboxylethyl)-l-norvaline Dehydrogenase, domain 2"/>
    <property type="match status" value="1"/>
</dbReference>
<dbReference type="InterPro" id="IPR006176">
    <property type="entry name" value="3-OHacyl-CoA_DH_NAD-bd"/>
</dbReference>
<name>A4J5Q9_DESRM</name>
<evidence type="ECO:0000256" key="6">
    <source>
        <dbReference type="PIRSR" id="PIRSR000105-2"/>
    </source>
</evidence>
<dbReference type="RefSeq" id="WP_011878224.1">
    <property type="nucleotide sequence ID" value="NC_009253.1"/>
</dbReference>
<dbReference type="Proteomes" id="UP000001556">
    <property type="component" value="Chromosome"/>
</dbReference>